<feature type="transmembrane region" description="Helical" evidence="5">
    <location>
        <begin position="87"/>
        <end position="111"/>
    </location>
</feature>
<proteinExistence type="predicted"/>
<dbReference type="SUPFAM" id="SSF144091">
    <property type="entry name" value="Rhomboid-like"/>
    <property type="match status" value="1"/>
</dbReference>
<keyword evidence="8" id="KW-1185">Reference proteome</keyword>
<feature type="transmembrane region" description="Helical" evidence="5">
    <location>
        <begin position="20"/>
        <end position="37"/>
    </location>
</feature>
<evidence type="ECO:0000256" key="3">
    <source>
        <dbReference type="ARBA" id="ARBA00022989"/>
    </source>
</evidence>
<feature type="transmembrane region" description="Helical" evidence="5">
    <location>
        <begin position="146"/>
        <end position="168"/>
    </location>
</feature>
<dbReference type="GO" id="GO:0016020">
    <property type="term" value="C:membrane"/>
    <property type="evidence" value="ECO:0007669"/>
    <property type="project" value="UniProtKB-SubCell"/>
</dbReference>
<keyword evidence="3 5" id="KW-1133">Transmembrane helix</keyword>
<dbReference type="PANTHER" id="PTHR43066">
    <property type="entry name" value="RHOMBOID-RELATED PROTEIN"/>
    <property type="match status" value="1"/>
</dbReference>
<evidence type="ECO:0000256" key="5">
    <source>
        <dbReference type="SAM" id="Phobius"/>
    </source>
</evidence>
<organism evidence="7 8">
    <name type="scientific">Candidatus Nitrosomarinus catalinensis</name>
    <dbReference type="NCBI Taxonomy" id="1898749"/>
    <lineage>
        <taxon>Archaea</taxon>
        <taxon>Nitrososphaerota</taxon>
        <taxon>Nitrososphaeria</taxon>
        <taxon>Nitrosopumilales</taxon>
        <taxon>Nitrosopumilaceae</taxon>
        <taxon>Candidatus Nitrosomarinus</taxon>
    </lineage>
</organism>
<dbReference type="GeneID" id="32902028"/>
<evidence type="ECO:0000259" key="6">
    <source>
        <dbReference type="Pfam" id="PF01694"/>
    </source>
</evidence>
<dbReference type="InterPro" id="IPR035952">
    <property type="entry name" value="Rhomboid-like_sf"/>
</dbReference>
<evidence type="ECO:0000313" key="8">
    <source>
        <dbReference type="Proteomes" id="UP000249949"/>
    </source>
</evidence>
<dbReference type="EMBL" id="CP021324">
    <property type="protein sequence ID" value="ARS65181.1"/>
    <property type="molecule type" value="Genomic_DNA"/>
</dbReference>
<dbReference type="KEGG" id="nct:NMSP_1582"/>
<comment type="subcellular location">
    <subcellularLocation>
        <location evidence="1">Membrane</location>
        <topology evidence="1">Multi-pass membrane protein</topology>
    </subcellularLocation>
</comment>
<dbReference type="InterPro" id="IPR022764">
    <property type="entry name" value="Peptidase_S54_rhomboid_dom"/>
</dbReference>
<evidence type="ECO:0000256" key="1">
    <source>
        <dbReference type="ARBA" id="ARBA00004141"/>
    </source>
</evidence>
<gene>
    <name evidence="7" type="ORF">NMSP_1582</name>
</gene>
<feature type="domain" description="Peptidase S54 rhomboid" evidence="6">
    <location>
        <begin position="86"/>
        <end position="236"/>
    </location>
</feature>
<name>A0A2Z2HME2_9ARCH</name>
<dbReference type="Proteomes" id="UP000249949">
    <property type="component" value="Chromosome"/>
</dbReference>
<dbReference type="GO" id="GO:0004252">
    <property type="term" value="F:serine-type endopeptidase activity"/>
    <property type="evidence" value="ECO:0007669"/>
    <property type="project" value="InterPro"/>
</dbReference>
<sequence>MLLPIRDENPHPPGFKPKVTIGLIIVNVIVFFLEVLYTGQFFDFTNQNAFVMFYNWGAVPGCITGAFSGVDMGGTIQSCPAFPELTLLTSTFMHGGLLHLGGNLLFLWIFGDNIELKFGKIKFLGIYLIWGVVAGLVHIFGDVSSATPAVGASGAISGILGAYLIIFPKTRIQTFLMLGFFWRMMHIQARWFLPFWLIFQNLLPFFIGGFGVAGGGVAYLAHIGGFVIGLATGYLYKKTHSSDFTYGTRYGYGSDFR</sequence>
<dbReference type="Pfam" id="PF01694">
    <property type="entry name" value="Rhomboid"/>
    <property type="match status" value="1"/>
</dbReference>
<feature type="transmembrane region" description="Helical" evidence="5">
    <location>
        <begin position="189"/>
        <end position="210"/>
    </location>
</feature>
<keyword evidence="2 5" id="KW-0812">Transmembrane</keyword>
<protein>
    <submittedName>
        <fullName evidence="7">Rhomboid family protein</fullName>
    </submittedName>
</protein>
<dbReference type="RefSeq" id="WP_225971276.1">
    <property type="nucleotide sequence ID" value="NZ_CP021324.1"/>
</dbReference>
<evidence type="ECO:0000256" key="2">
    <source>
        <dbReference type="ARBA" id="ARBA00022692"/>
    </source>
</evidence>
<feature type="transmembrane region" description="Helical" evidence="5">
    <location>
        <begin position="123"/>
        <end position="140"/>
    </location>
</feature>
<feature type="transmembrane region" description="Helical" evidence="5">
    <location>
        <begin position="49"/>
        <end position="67"/>
    </location>
</feature>
<dbReference type="AlphaFoldDB" id="A0A2Z2HME2"/>
<dbReference type="Gene3D" id="1.20.1540.10">
    <property type="entry name" value="Rhomboid-like"/>
    <property type="match status" value="1"/>
</dbReference>
<evidence type="ECO:0000313" key="7">
    <source>
        <dbReference type="EMBL" id="ARS65181.1"/>
    </source>
</evidence>
<feature type="transmembrane region" description="Helical" evidence="5">
    <location>
        <begin position="216"/>
        <end position="236"/>
    </location>
</feature>
<accession>A0A2Z2HME2</accession>
<reference evidence="7 8" key="1">
    <citation type="journal article" date="2017" name="Environ. Microbiol.">
        <title>Genome and epigenome of a novel marine Thaumarchaeota strain suggest viral infection, phosphorothioation DNA modification and multiple restriction systems.</title>
        <authorList>
            <person name="Ahlgren N.A."/>
            <person name="Chen Y."/>
            <person name="Needham D.M."/>
            <person name="Parada A.E."/>
            <person name="Sachdeva R."/>
            <person name="Trinh V."/>
            <person name="Chen T."/>
            <person name="Fuhrman J.A."/>
        </authorList>
    </citation>
    <scope>NUCLEOTIDE SEQUENCE [LARGE SCALE GENOMIC DNA]</scope>
    <source>
        <strain evidence="7 8">SPOT01</strain>
    </source>
</reference>
<keyword evidence="4 5" id="KW-0472">Membrane</keyword>
<evidence type="ECO:0000256" key="4">
    <source>
        <dbReference type="ARBA" id="ARBA00023136"/>
    </source>
</evidence>
<dbReference type="PANTHER" id="PTHR43066:SF11">
    <property type="entry name" value="PEPTIDASE S54 RHOMBOID DOMAIN-CONTAINING PROTEIN"/>
    <property type="match status" value="1"/>
</dbReference>